<gene>
    <name evidence="2" type="ORF">GFSPODELE1_LOCUS6518</name>
</gene>
<organism evidence="2 3">
    <name type="scientific">Somion occarium</name>
    <dbReference type="NCBI Taxonomy" id="3059160"/>
    <lineage>
        <taxon>Eukaryota</taxon>
        <taxon>Fungi</taxon>
        <taxon>Dikarya</taxon>
        <taxon>Basidiomycota</taxon>
        <taxon>Agaricomycotina</taxon>
        <taxon>Agaricomycetes</taxon>
        <taxon>Polyporales</taxon>
        <taxon>Cerrenaceae</taxon>
        <taxon>Somion</taxon>
    </lineage>
</organism>
<name>A0ABP1DL48_9APHY</name>
<dbReference type="PROSITE" id="PS50181">
    <property type="entry name" value="FBOX"/>
    <property type="match status" value="1"/>
</dbReference>
<proteinExistence type="predicted"/>
<dbReference type="CDD" id="cd09917">
    <property type="entry name" value="F-box_SF"/>
    <property type="match status" value="1"/>
</dbReference>
<protein>
    <recommendedName>
        <fullName evidence="1">F-box domain-containing protein</fullName>
    </recommendedName>
</protein>
<feature type="domain" description="F-box" evidence="1">
    <location>
        <begin position="49"/>
        <end position="98"/>
    </location>
</feature>
<dbReference type="SUPFAM" id="SSF81383">
    <property type="entry name" value="F-box domain"/>
    <property type="match status" value="1"/>
</dbReference>
<dbReference type="InterPro" id="IPR036047">
    <property type="entry name" value="F-box-like_dom_sf"/>
</dbReference>
<sequence length="680" mass="78813">MANKRTKAVGSRSAKRIKVTANNVSKVKTNKDAQPLIQPRHLRGRRGSLRDMPAMPLDILFEVFVYLEPMDLLNLARTSKPFKQLLVDRTAARFWRAARENIKGLPDCPSFLSEPAYANLCFDAHCHNCLKPNIQTVHWEVKARYCQPCMNEVYYCFVSPESIDAYGDNPLPDPDNLLGWDVPYSIRRHKLSVKAIMEAWRQTPAENRAEFRIEYTARRKQLLAFASDYEKWFEMRKKARSKEIEETRQDRFNSVEQRLRDLGYGEDLDYACRLYRSGIHPLLKIPRVVQARPLTTRGWKNMEAEVLGVMDGIRATRLQKERLAAITRRIKKLGEALVPWRRTVGPITPYTQELLLMPEVSSLIDAPTTSEPTEEDFSTLEKGFYNFSSQWRNRGCSKLSQMVRSKIALPSDVDVFSLAVSQYFYCVRCAKVRYGYDSDAATYPNILVHRCLWESRSFPAPEDTYEGIIARLEGGVPRTLDTLQSLADKARPVIEACDQDPARVTVDEMDALDIRLRCTGSCQEDGVYTVYTWCAAIEHTICGYECGTGQPSWEKVPLEYLADVATLEEIARLNREARRMDFIEHWFCSHCPRTFNFKWYSYAKRTRSSLVEHLRKEHDIDNPTELDMYYDPRQYDRVKPVYFIRKGLDLNPHRFLRAQTASRMGEVKWVDASWFDSLQA</sequence>
<evidence type="ECO:0000313" key="2">
    <source>
        <dbReference type="EMBL" id="CAL1707753.1"/>
    </source>
</evidence>
<accession>A0ABP1DL48</accession>
<evidence type="ECO:0000259" key="1">
    <source>
        <dbReference type="PROSITE" id="PS50181"/>
    </source>
</evidence>
<dbReference type="SMART" id="SM00256">
    <property type="entry name" value="FBOX"/>
    <property type="match status" value="1"/>
</dbReference>
<dbReference type="Pfam" id="PF12937">
    <property type="entry name" value="F-box-like"/>
    <property type="match status" value="1"/>
</dbReference>
<dbReference type="Proteomes" id="UP001497453">
    <property type="component" value="Chromosome 4"/>
</dbReference>
<evidence type="ECO:0000313" key="3">
    <source>
        <dbReference type="Proteomes" id="UP001497453"/>
    </source>
</evidence>
<keyword evidence="3" id="KW-1185">Reference proteome</keyword>
<dbReference type="InterPro" id="IPR001810">
    <property type="entry name" value="F-box_dom"/>
</dbReference>
<dbReference type="EMBL" id="OZ037947">
    <property type="protein sequence ID" value="CAL1707753.1"/>
    <property type="molecule type" value="Genomic_DNA"/>
</dbReference>
<reference evidence="3" key="1">
    <citation type="submission" date="2024-04" db="EMBL/GenBank/DDBJ databases">
        <authorList>
            <person name="Shaw F."/>
            <person name="Minotto A."/>
        </authorList>
    </citation>
    <scope>NUCLEOTIDE SEQUENCE [LARGE SCALE GENOMIC DNA]</scope>
</reference>